<protein>
    <submittedName>
        <fullName evidence="2">Uncharacterized protein</fullName>
    </submittedName>
</protein>
<proteinExistence type="predicted"/>
<dbReference type="PANTHER" id="PTHR47093">
    <property type="entry name" value="PROTEIN JSN1-RELATED"/>
    <property type="match status" value="1"/>
</dbReference>
<evidence type="ECO:0000256" key="1">
    <source>
        <dbReference type="SAM" id="MobiDB-lite"/>
    </source>
</evidence>
<feature type="compositionally biased region" description="Polar residues" evidence="1">
    <location>
        <begin position="405"/>
        <end position="426"/>
    </location>
</feature>
<sequence length="552" mass="59933">MDQIASELFEEIISLSLDYIGYTIAQKLFEKCSEMFASNQDAHVVALCAASGHHWVSQERDGRFGARSMRTHADLFGAQACRPTPDQAGGNRVLAPRLAPHPSQLCTYKLALVTVLRIINQGVDARASQIIIDGTFHSSKLVLKEILGDQAHEVNVLSKTQGRSRQMLPRLLRQIAKDAVQILRDSIGVALHSLSIPINPSGVSSDTTSSASKVQMPELTPIKLSKLISIIISNTPIPSTKEGKEPKLLWTPTVQRATVQPIISRVGQELTSQIANHCLADAKFNSNSSPIALLYRICSAPVICSANLCKTVLLKTKRGAGPEAEELAEQLGELIELANKYGNEFPINHVSWIRAIGEVYNNRIRWSEVIKLTFDQPAEQVTLPDGWGLRFLGKVLCLAPSLAASSTEGSSPTSTANNTLQVDSSQGPSSSTKGQSLSTSSQSSLTPSPPIHKNPLPLPQNTAASTAAISSLFKRWTHHCKKVVSAEAVSNNSPTVRVLAKSVEMSGWNVKELLCEVVKLLSPQYSFLEGQTEKDKMIDKIIKKATNIMEGL</sequence>
<reference evidence="2 3" key="1">
    <citation type="submission" date="2017-11" db="EMBL/GenBank/DDBJ databases">
        <title>De novo assembly and phasing of dikaryotic genomes from two isolates of Puccinia coronata f. sp. avenae, the causal agent of oat crown rust.</title>
        <authorList>
            <person name="Miller M.E."/>
            <person name="Zhang Y."/>
            <person name="Omidvar V."/>
            <person name="Sperschneider J."/>
            <person name="Schwessinger B."/>
            <person name="Raley C."/>
            <person name="Palmer J.M."/>
            <person name="Garnica D."/>
            <person name="Upadhyaya N."/>
            <person name="Rathjen J."/>
            <person name="Taylor J.M."/>
            <person name="Park R.F."/>
            <person name="Dodds P.N."/>
            <person name="Hirsch C.D."/>
            <person name="Kianian S.F."/>
            <person name="Figueroa M."/>
        </authorList>
    </citation>
    <scope>NUCLEOTIDE SEQUENCE [LARGE SCALE GENOMIC DNA]</scope>
    <source>
        <strain evidence="2">12SD80</strain>
    </source>
</reference>
<evidence type="ECO:0000313" key="3">
    <source>
        <dbReference type="Proteomes" id="UP000235392"/>
    </source>
</evidence>
<dbReference type="AlphaFoldDB" id="A0A2N5TV31"/>
<feature type="region of interest" description="Disordered" evidence="1">
    <location>
        <begin position="405"/>
        <end position="460"/>
    </location>
</feature>
<name>A0A2N5TV31_9BASI</name>
<feature type="compositionally biased region" description="Low complexity" evidence="1">
    <location>
        <begin position="427"/>
        <end position="446"/>
    </location>
</feature>
<accession>A0A2N5TV31</accession>
<comment type="caution">
    <text evidence="2">The sequence shown here is derived from an EMBL/GenBank/DDBJ whole genome shotgun (WGS) entry which is preliminary data.</text>
</comment>
<feature type="compositionally biased region" description="Pro residues" evidence="1">
    <location>
        <begin position="447"/>
        <end position="458"/>
    </location>
</feature>
<dbReference type="InterPro" id="IPR052645">
    <property type="entry name" value="Pumilio_domain_protein"/>
</dbReference>
<dbReference type="GO" id="GO:0000288">
    <property type="term" value="P:nuclear-transcribed mRNA catabolic process, deadenylation-dependent decay"/>
    <property type="evidence" value="ECO:0007669"/>
    <property type="project" value="TreeGrafter"/>
</dbReference>
<evidence type="ECO:0000313" key="2">
    <source>
        <dbReference type="EMBL" id="PLW29356.1"/>
    </source>
</evidence>
<dbReference type="Proteomes" id="UP000235392">
    <property type="component" value="Unassembled WGS sequence"/>
</dbReference>
<dbReference type="EMBL" id="PGCI01000334">
    <property type="protein sequence ID" value="PLW29356.1"/>
    <property type="molecule type" value="Genomic_DNA"/>
</dbReference>
<gene>
    <name evidence="2" type="ORF">PCASD_17608</name>
</gene>
<dbReference type="PANTHER" id="PTHR47093:SF1">
    <property type="entry name" value="PROTEIN JSN1-RELATED"/>
    <property type="match status" value="1"/>
</dbReference>
<organism evidence="2 3">
    <name type="scientific">Puccinia coronata f. sp. avenae</name>
    <dbReference type="NCBI Taxonomy" id="200324"/>
    <lineage>
        <taxon>Eukaryota</taxon>
        <taxon>Fungi</taxon>
        <taxon>Dikarya</taxon>
        <taxon>Basidiomycota</taxon>
        <taxon>Pucciniomycotina</taxon>
        <taxon>Pucciniomycetes</taxon>
        <taxon>Pucciniales</taxon>
        <taxon>Pucciniaceae</taxon>
        <taxon>Puccinia</taxon>
    </lineage>
</organism>